<dbReference type="Gene3D" id="3.40.50.2000">
    <property type="entry name" value="Glycogen Phosphorylase B"/>
    <property type="match status" value="2"/>
</dbReference>
<protein>
    <submittedName>
        <fullName evidence="2">Glycosyl transferase</fullName>
    </submittedName>
</protein>
<dbReference type="AlphaFoldDB" id="A0A916XSJ9"/>
<sequence length="395" mass="42493">MSERVLFYVQHLLGIGHLKRAAAIAAAMADAGLEVTVAHGGAEVPDVTYPGARVHQLPPAGIRGNDFSNLVDEHGNDADDAWRARRRDDLLGLARDFRPDVVLFELFPFGRRQFRFELLPLIEELRSWSPRPAILSSVRDILVRPVKAERETEAADLIAKSFDEILVHGDPAFVSFGDSFGPADRIADKLRYTGYVSSEIRTGREPAPASGPGEVIVSAGGGAAGLPLMQAALAARPQTTAYGLDWRLLTGPRLPEAHFRTVVGLAEAAAAKGGGAITVERFRPDFPQLLRTAALSVSQGGYNTTIDLLRAGVPAIVVPFGAEEETEQEDRARRLAERGFLQVLDESALGTLAGVIDAALADAPRRRAMAPVDFALDGAARTAEIVALHARRRPL</sequence>
<organism evidence="2 3">
    <name type="scientific">Aureimonas glaciei</name>
    <dbReference type="NCBI Taxonomy" id="1776957"/>
    <lineage>
        <taxon>Bacteria</taxon>
        <taxon>Pseudomonadati</taxon>
        <taxon>Pseudomonadota</taxon>
        <taxon>Alphaproteobacteria</taxon>
        <taxon>Hyphomicrobiales</taxon>
        <taxon>Aurantimonadaceae</taxon>
        <taxon>Aureimonas</taxon>
    </lineage>
</organism>
<name>A0A916XSJ9_9HYPH</name>
<dbReference type="InterPro" id="IPR007235">
    <property type="entry name" value="Glyco_trans_28_C"/>
</dbReference>
<comment type="caution">
    <text evidence="2">The sequence shown here is derived from an EMBL/GenBank/DDBJ whole genome shotgun (WGS) entry which is preliminary data.</text>
</comment>
<dbReference type="PANTHER" id="PTHR21015:SF28">
    <property type="entry name" value="SLL1722 PROTEIN"/>
    <property type="match status" value="1"/>
</dbReference>
<evidence type="ECO:0000259" key="1">
    <source>
        <dbReference type="Pfam" id="PF04101"/>
    </source>
</evidence>
<evidence type="ECO:0000313" key="2">
    <source>
        <dbReference type="EMBL" id="GGD04039.1"/>
    </source>
</evidence>
<gene>
    <name evidence="2" type="ORF">GCM10011335_03540</name>
</gene>
<dbReference type="EMBL" id="BMJJ01000001">
    <property type="protein sequence ID" value="GGD04039.1"/>
    <property type="molecule type" value="Genomic_DNA"/>
</dbReference>
<accession>A0A916XSJ9</accession>
<dbReference type="SUPFAM" id="SSF53756">
    <property type="entry name" value="UDP-Glycosyltransferase/glycogen phosphorylase"/>
    <property type="match status" value="1"/>
</dbReference>
<reference evidence="2" key="2">
    <citation type="submission" date="2020-09" db="EMBL/GenBank/DDBJ databases">
        <authorList>
            <person name="Sun Q."/>
            <person name="Zhou Y."/>
        </authorList>
    </citation>
    <scope>NUCLEOTIDE SEQUENCE</scope>
    <source>
        <strain evidence="2">CGMCC 1.15493</strain>
    </source>
</reference>
<dbReference type="Proteomes" id="UP000613160">
    <property type="component" value="Unassembled WGS sequence"/>
</dbReference>
<keyword evidence="3" id="KW-1185">Reference proteome</keyword>
<dbReference type="GO" id="GO:0016758">
    <property type="term" value="F:hexosyltransferase activity"/>
    <property type="evidence" value="ECO:0007669"/>
    <property type="project" value="InterPro"/>
</dbReference>
<reference evidence="2" key="1">
    <citation type="journal article" date="2014" name="Int. J. Syst. Evol. Microbiol.">
        <title>Complete genome sequence of Corynebacterium casei LMG S-19264T (=DSM 44701T), isolated from a smear-ripened cheese.</title>
        <authorList>
            <consortium name="US DOE Joint Genome Institute (JGI-PGF)"/>
            <person name="Walter F."/>
            <person name="Albersmeier A."/>
            <person name="Kalinowski J."/>
            <person name="Ruckert C."/>
        </authorList>
    </citation>
    <scope>NUCLEOTIDE SEQUENCE</scope>
    <source>
        <strain evidence="2">CGMCC 1.15493</strain>
    </source>
</reference>
<dbReference type="Pfam" id="PF04101">
    <property type="entry name" value="Glyco_tran_28_C"/>
    <property type="match status" value="1"/>
</dbReference>
<keyword evidence="2" id="KW-0808">Transferase</keyword>
<proteinExistence type="predicted"/>
<dbReference type="RefSeq" id="WP_244639762.1">
    <property type="nucleotide sequence ID" value="NZ_BMJJ01000001.1"/>
</dbReference>
<dbReference type="PANTHER" id="PTHR21015">
    <property type="entry name" value="UDP-N-ACETYLGLUCOSAMINE--N-ACETYLMURAMYL-(PENTAPEPTIDE) PYROPHOSPHORYL-UNDECAPRENOL N-ACETYLGLUCOSAMINE TRANSFERASE 1"/>
    <property type="match status" value="1"/>
</dbReference>
<evidence type="ECO:0000313" key="3">
    <source>
        <dbReference type="Proteomes" id="UP000613160"/>
    </source>
</evidence>
<feature type="domain" description="Glycosyl transferase family 28 C-terminal" evidence="1">
    <location>
        <begin position="225"/>
        <end position="370"/>
    </location>
</feature>